<dbReference type="AlphaFoldDB" id="A0A5P2D9V3"/>
<sequence>MISEPELEGSSEFPEHPADAPDTMAAGEQRRSRPVWQPVLAGALAASVLWAGGLLLVPDRDRRPPIRYENPAALCEKVRAEALTRLVGNLRPQAREDERLHETVDVAWCALGTLPTPEQEAGGQPYLSYEVTFTLELHKKADPAVEFDAGLEAEPFEPGGGAAEVAGLGERALMYGSGPGGGPRLKVLDGGAVFTLETDWYVSGNDWDDGAKLPPDPEEQAVQAAMINDMRAAVAALRTGPRGDGT</sequence>
<feature type="region of interest" description="Disordered" evidence="1">
    <location>
        <begin position="1"/>
        <end position="31"/>
    </location>
</feature>
<protein>
    <submittedName>
        <fullName evidence="3">Uncharacterized protein</fullName>
    </submittedName>
</protein>
<dbReference type="Proteomes" id="UP000325211">
    <property type="component" value="Chromosome"/>
</dbReference>
<organism evidence="3 4">
    <name type="scientific">Streptomyces venezuelae</name>
    <dbReference type="NCBI Taxonomy" id="54571"/>
    <lineage>
        <taxon>Bacteria</taxon>
        <taxon>Bacillati</taxon>
        <taxon>Actinomycetota</taxon>
        <taxon>Actinomycetes</taxon>
        <taxon>Kitasatosporales</taxon>
        <taxon>Streptomycetaceae</taxon>
        <taxon>Streptomyces</taxon>
    </lineage>
</organism>
<proteinExistence type="predicted"/>
<dbReference type="OrthoDB" id="4515152at2"/>
<evidence type="ECO:0000313" key="3">
    <source>
        <dbReference type="EMBL" id="QES49919.1"/>
    </source>
</evidence>
<keyword evidence="2" id="KW-0472">Membrane</keyword>
<evidence type="ECO:0000256" key="2">
    <source>
        <dbReference type="SAM" id="Phobius"/>
    </source>
</evidence>
<dbReference type="EMBL" id="CP029190">
    <property type="protein sequence ID" value="QES49919.1"/>
    <property type="molecule type" value="Genomic_DNA"/>
</dbReference>
<evidence type="ECO:0000313" key="4">
    <source>
        <dbReference type="Proteomes" id="UP000325211"/>
    </source>
</evidence>
<keyword evidence="2" id="KW-0812">Transmembrane</keyword>
<reference evidence="3 4" key="1">
    <citation type="submission" date="2018-05" db="EMBL/GenBank/DDBJ databases">
        <title>Streptomyces venezuelae.</title>
        <authorList>
            <person name="Kim W."/>
            <person name="Lee N."/>
            <person name="Cho B.-K."/>
        </authorList>
    </citation>
    <scope>NUCLEOTIDE SEQUENCE [LARGE SCALE GENOMIC DNA]</scope>
    <source>
        <strain evidence="3 4">ATCC 21782</strain>
    </source>
</reference>
<gene>
    <name evidence="3" type="ORF">DEJ50_20920</name>
</gene>
<feature type="transmembrane region" description="Helical" evidence="2">
    <location>
        <begin position="35"/>
        <end position="57"/>
    </location>
</feature>
<dbReference type="RefSeq" id="WP_150209487.1">
    <property type="nucleotide sequence ID" value="NZ_CP029190.1"/>
</dbReference>
<keyword evidence="2" id="KW-1133">Transmembrane helix</keyword>
<accession>A0A5P2D9V3</accession>
<evidence type="ECO:0000256" key="1">
    <source>
        <dbReference type="SAM" id="MobiDB-lite"/>
    </source>
</evidence>
<name>A0A5P2D9V3_STRVZ</name>